<evidence type="ECO:0000256" key="1">
    <source>
        <dbReference type="SAM" id="SignalP"/>
    </source>
</evidence>
<organism evidence="2 3">
    <name type="scientific">Tropicimonas omnivorans</name>
    <dbReference type="NCBI Taxonomy" id="3075590"/>
    <lineage>
        <taxon>Bacteria</taxon>
        <taxon>Pseudomonadati</taxon>
        <taxon>Pseudomonadota</taxon>
        <taxon>Alphaproteobacteria</taxon>
        <taxon>Rhodobacterales</taxon>
        <taxon>Roseobacteraceae</taxon>
        <taxon>Tropicimonas</taxon>
    </lineage>
</organism>
<accession>A0ABU3DDK1</accession>
<dbReference type="PROSITE" id="PS51257">
    <property type="entry name" value="PROKAR_LIPOPROTEIN"/>
    <property type="match status" value="1"/>
</dbReference>
<dbReference type="Proteomes" id="UP001265259">
    <property type="component" value="Unassembled WGS sequence"/>
</dbReference>
<feature type="signal peptide" evidence="1">
    <location>
        <begin position="1"/>
        <end position="25"/>
    </location>
</feature>
<gene>
    <name evidence="2" type="ORF">RM543_03555</name>
</gene>
<dbReference type="RefSeq" id="WP_311689518.1">
    <property type="nucleotide sequence ID" value="NZ_JAVRHL010000001.1"/>
</dbReference>
<reference evidence="2 3" key="1">
    <citation type="submission" date="2023-09" db="EMBL/GenBank/DDBJ databases">
        <authorList>
            <person name="Rey-Velasco X."/>
        </authorList>
    </citation>
    <scope>NUCLEOTIDE SEQUENCE [LARGE SCALE GENOMIC DNA]</scope>
    <source>
        <strain evidence="2 3">F158</strain>
    </source>
</reference>
<name>A0ABU3DDK1_9RHOB</name>
<evidence type="ECO:0008006" key="4">
    <source>
        <dbReference type="Google" id="ProtNLM"/>
    </source>
</evidence>
<feature type="chain" id="PRO_5045213412" description="EF-hand domain-containing protein" evidence="1">
    <location>
        <begin position="26"/>
        <end position="54"/>
    </location>
</feature>
<sequence>MSVLIRSFALLMTLAIIGACTPMPSQPPAATEENLDQDLDGDGIIDGEQIVFES</sequence>
<proteinExistence type="predicted"/>
<comment type="caution">
    <text evidence="2">The sequence shown here is derived from an EMBL/GenBank/DDBJ whole genome shotgun (WGS) entry which is preliminary data.</text>
</comment>
<evidence type="ECO:0000313" key="3">
    <source>
        <dbReference type="Proteomes" id="UP001265259"/>
    </source>
</evidence>
<evidence type="ECO:0000313" key="2">
    <source>
        <dbReference type="EMBL" id="MDT0681750.1"/>
    </source>
</evidence>
<keyword evidence="1" id="KW-0732">Signal</keyword>
<keyword evidence="3" id="KW-1185">Reference proteome</keyword>
<protein>
    <recommendedName>
        <fullName evidence="4">EF-hand domain-containing protein</fullName>
    </recommendedName>
</protein>
<dbReference type="EMBL" id="JAVRHL010000001">
    <property type="protein sequence ID" value="MDT0681750.1"/>
    <property type="molecule type" value="Genomic_DNA"/>
</dbReference>